<dbReference type="EMBL" id="AQGV01000012">
    <property type="protein sequence ID" value="MBE0368818.1"/>
    <property type="molecule type" value="Genomic_DNA"/>
</dbReference>
<evidence type="ECO:0000313" key="2">
    <source>
        <dbReference type="Proteomes" id="UP000615755"/>
    </source>
</evidence>
<reference evidence="1 2" key="1">
    <citation type="submission" date="2015-03" db="EMBL/GenBank/DDBJ databases">
        <title>Genome sequence of Pseudoalteromonas aurantia.</title>
        <authorList>
            <person name="Xie B.-B."/>
            <person name="Rong J.-C."/>
            <person name="Qin Q.-L."/>
            <person name="Zhang Y.-Z."/>
        </authorList>
    </citation>
    <scope>NUCLEOTIDE SEQUENCE [LARGE SCALE GENOMIC DNA]</scope>
    <source>
        <strain evidence="1 2">208</strain>
    </source>
</reference>
<sequence>MLLMAKYQEGIFICLHLIKVIDVESARKFSAYNKIIKLVHNTVSKALVALANETIQ</sequence>
<comment type="caution">
    <text evidence="1">The sequence shown here is derived from an EMBL/GenBank/DDBJ whole genome shotgun (WGS) entry which is preliminary data.</text>
</comment>
<organism evidence="1 2">
    <name type="scientific">Pseudoalteromonas aurantia 208</name>
    <dbReference type="NCBI Taxonomy" id="1314867"/>
    <lineage>
        <taxon>Bacteria</taxon>
        <taxon>Pseudomonadati</taxon>
        <taxon>Pseudomonadota</taxon>
        <taxon>Gammaproteobacteria</taxon>
        <taxon>Alteromonadales</taxon>
        <taxon>Pseudoalteromonadaceae</taxon>
        <taxon>Pseudoalteromonas</taxon>
    </lineage>
</organism>
<accession>A0ABR9ECW4</accession>
<keyword evidence="2" id="KW-1185">Reference proteome</keyword>
<name>A0ABR9ECW4_9GAMM</name>
<proteinExistence type="predicted"/>
<protein>
    <submittedName>
        <fullName evidence="1">Uncharacterized protein</fullName>
    </submittedName>
</protein>
<dbReference type="Proteomes" id="UP000615755">
    <property type="component" value="Unassembled WGS sequence"/>
</dbReference>
<gene>
    <name evidence="1" type="ORF">PAUR_a2528</name>
</gene>
<evidence type="ECO:0000313" key="1">
    <source>
        <dbReference type="EMBL" id="MBE0368818.1"/>
    </source>
</evidence>